<dbReference type="Proteomes" id="UP000237684">
    <property type="component" value="Unassembled WGS sequence"/>
</dbReference>
<dbReference type="InParanoid" id="A0A2S8SX10"/>
<proteinExistence type="predicted"/>
<gene>
    <name evidence="1" type="ORF">B1R32_10137</name>
</gene>
<keyword evidence="2" id="KW-1185">Reference proteome</keyword>
<protein>
    <recommendedName>
        <fullName evidence="3">DUF4019 domain-containing protein</fullName>
    </recommendedName>
</protein>
<evidence type="ECO:0000313" key="2">
    <source>
        <dbReference type="Proteomes" id="UP000237684"/>
    </source>
</evidence>
<dbReference type="EMBL" id="NIGF01000001">
    <property type="protein sequence ID" value="PQV65299.1"/>
    <property type="molecule type" value="Genomic_DNA"/>
</dbReference>
<organism evidence="1 2">
    <name type="scientific">Abditibacterium utsteinense</name>
    <dbReference type="NCBI Taxonomy" id="1960156"/>
    <lineage>
        <taxon>Bacteria</taxon>
        <taxon>Pseudomonadati</taxon>
        <taxon>Abditibacteriota</taxon>
        <taxon>Abditibacteriia</taxon>
        <taxon>Abditibacteriales</taxon>
        <taxon>Abditibacteriaceae</taxon>
        <taxon>Abditibacterium</taxon>
    </lineage>
</organism>
<name>A0A2S8SX10_9BACT</name>
<dbReference type="AlphaFoldDB" id="A0A2S8SX10"/>
<evidence type="ECO:0000313" key="1">
    <source>
        <dbReference type="EMBL" id="PQV65299.1"/>
    </source>
</evidence>
<sequence length="152" mass="17068">MMTFSQRMIAAFALIAVLFGGLIAYTIRVAPQMGRESKVALDSFYARCRARDFAGARQMFSSHLQESISEAQLQTEWLKFAAKNGNLSRWEQADKVSINGFGGSVCVFPPFVEFRHAAFGAKGTGTLIYVRMVPQNGKWKLERFNFLRWGGV</sequence>
<accession>A0A2S8SX10</accession>
<reference evidence="1 2" key="1">
    <citation type="journal article" date="2018" name="Syst. Appl. Microbiol.">
        <title>Abditibacterium utsteinense sp. nov., the first cultivated member of candidate phylum FBP, isolated from ice-free Antarctic soil samples.</title>
        <authorList>
            <person name="Tahon G."/>
            <person name="Tytgat B."/>
            <person name="Lebbe L."/>
            <person name="Carlier A."/>
            <person name="Willems A."/>
        </authorList>
    </citation>
    <scope>NUCLEOTIDE SEQUENCE [LARGE SCALE GENOMIC DNA]</scope>
    <source>
        <strain evidence="1 2">LMG 29911</strain>
    </source>
</reference>
<comment type="caution">
    <text evidence="1">The sequence shown here is derived from an EMBL/GenBank/DDBJ whole genome shotgun (WGS) entry which is preliminary data.</text>
</comment>
<evidence type="ECO:0008006" key="3">
    <source>
        <dbReference type="Google" id="ProtNLM"/>
    </source>
</evidence>
<dbReference type="RefSeq" id="WP_123580183.1">
    <property type="nucleotide sequence ID" value="NZ_NIGF01000001.1"/>
</dbReference>